<keyword evidence="1" id="KW-0479">Metal-binding</keyword>
<dbReference type="OrthoDB" id="5231159at2759"/>
<dbReference type="PROSITE" id="PS50865">
    <property type="entry name" value="ZF_MYND_2"/>
    <property type="match status" value="1"/>
</dbReference>
<organism evidence="6 7">
    <name type="scientific">Rhizoclosmatium globosum</name>
    <dbReference type="NCBI Taxonomy" id="329046"/>
    <lineage>
        <taxon>Eukaryota</taxon>
        <taxon>Fungi</taxon>
        <taxon>Fungi incertae sedis</taxon>
        <taxon>Chytridiomycota</taxon>
        <taxon>Chytridiomycota incertae sedis</taxon>
        <taxon>Chytridiomycetes</taxon>
        <taxon>Chytridiales</taxon>
        <taxon>Chytriomycetaceae</taxon>
        <taxon>Rhizoclosmatium</taxon>
    </lineage>
</organism>
<keyword evidence="3" id="KW-0862">Zinc</keyword>
<feature type="domain" description="MYND-type" evidence="5">
    <location>
        <begin position="423"/>
        <end position="466"/>
    </location>
</feature>
<gene>
    <name evidence="6" type="ORF">BCR33DRAFT_748418</name>
</gene>
<evidence type="ECO:0000256" key="4">
    <source>
        <dbReference type="PROSITE-ProRule" id="PRU00134"/>
    </source>
</evidence>
<evidence type="ECO:0000256" key="1">
    <source>
        <dbReference type="ARBA" id="ARBA00022723"/>
    </source>
</evidence>
<dbReference type="InterPro" id="IPR002893">
    <property type="entry name" value="Znf_MYND"/>
</dbReference>
<keyword evidence="7" id="KW-1185">Reference proteome</keyword>
<name>A0A1Y2ALN0_9FUNG</name>
<sequence>MDPTKNPQWLAAMYMNVFTKKTPGKKHEDITSMVEVEFEMEVGNKCLEVNDPLGCVAQYTKVQRRIGNYVMDPYVDQLRARCDVGRAKGLLAMGRHKEAVSLLLIAHSRALQLDYLVGNRVIRNLYVCEDVNSKFNVLQELMQDLFTCLKQAALPPTRAAKALGEAAEKHYRATTKPIASLPPSKMKGLKVDPKARLLAAYLVGNNYEIGDHFLYQVLQSRPQLQRDMMSYFLDPMNPIARHIPSQSQLEELCVALDLPVWDDVDDSNGPMKPSQTKALIKELRKRICPDIYESITSSGRDPKGYLNEPYKWVQERATREAVPYFLAAADRCLAENRKGVSPKLTALLKKGWLKFTILFEGPESILALGETEAVQMSRESHMMQVLSIQQDGKVAEPAVDRGVSLKEALENLEHDDESDGSCCSYCGRLAMDASGGRLKSCAACRAAFYCTTECQKAHWKEHKVRCRESKEEPELPVIGRVTPLTEEELNALHDRVDIESQIALRGAGLIQTEGFSAVSNAASILQNPFSWANHSMLFTRLENCPKTGSKLRVVDDVWHISLIPGNDDNFLVGMMEVNLRMLQIMPISVVEGMRHPTVEVTPAPIAKPEKPASYSLFGMLQMDQPKVPSRPSAPCAVRTYRKIPDEFLRTSHSGDLLADAICDALVTAVESRAGIPKRIVFGPHGIRWLEKVYSESSRLIELLTKLGVQQHYVEGWLASTDSRGGNNVHLGHVHASTVEWRKLSRT</sequence>
<reference evidence="6 7" key="1">
    <citation type="submission" date="2016-07" db="EMBL/GenBank/DDBJ databases">
        <title>Pervasive Adenine N6-methylation of Active Genes in Fungi.</title>
        <authorList>
            <consortium name="DOE Joint Genome Institute"/>
            <person name="Mondo S.J."/>
            <person name="Dannebaum R.O."/>
            <person name="Kuo R.C."/>
            <person name="Labutti K."/>
            <person name="Haridas S."/>
            <person name="Kuo A."/>
            <person name="Salamov A."/>
            <person name="Ahrendt S.R."/>
            <person name="Lipzen A."/>
            <person name="Sullivan W."/>
            <person name="Andreopoulos W.B."/>
            <person name="Clum A."/>
            <person name="Lindquist E."/>
            <person name="Daum C."/>
            <person name="Ramamoorthy G.K."/>
            <person name="Gryganskyi A."/>
            <person name="Culley D."/>
            <person name="Magnuson J.K."/>
            <person name="James T.Y."/>
            <person name="O'Malley M.A."/>
            <person name="Stajich J.E."/>
            <person name="Spatafora J.W."/>
            <person name="Visel A."/>
            <person name="Grigoriev I.V."/>
        </authorList>
    </citation>
    <scope>NUCLEOTIDE SEQUENCE [LARGE SCALE GENOMIC DNA]</scope>
    <source>
        <strain evidence="6 7">JEL800</strain>
    </source>
</reference>
<dbReference type="AlphaFoldDB" id="A0A1Y2ALN0"/>
<evidence type="ECO:0000259" key="5">
    <source>
        <dbReference type="PROSITE" id="PS50865"/>
    </source>
</evidence>
<evidence type="ECO:0000256" key="2">
    <source>
        <dbReference type="ARBA" id="ARBA00022771"/>
    </source>
</evidence>
<keyword evidence="2 4" id="KW-0863">Zinc-finger</keyword>
<dbReference type="EMBL" id="MCGO01000160">
    <property type="protein sequence ID" value="ORY23478.1"/>
    <property type="molecule type" value="Genomic_DNA"/>
</dbReference>
<evidence type="ECO:0000313" key="7">
    <source>
        <dbReference type="Proteomes" id="UP000193642"/>
    </source>
</evidence>
<evidence type="ECO:0000313" key="6">
    <source>
        <dbReference type="EMBL" id="ORY23478.1"/>
    </source>
</evidence>
<dbReference type="STRING" id="329046.A0A1Y2ALN0"/>
<proteinExistence type="predicted"/>
<dbReference type="Gene3D" id="6.10.140.2220">
    <property type="match status" value="1"/>
</dbReference>
<dbReference type="SUPFAM" id="SSF144232">
    <property type="entry name" value="HIT/MYND zinc finger-like"/>
    <property type="match status" value="1"/>
</dbReference>
<accession>A0A1Y2ALN0</accession>
<dbReference type="Pfam" id="PF01753">
    <property type="entry name" value="zf-MYND"/>
    <property type="match status" value="1"/>
</dbReference>
<comment type="caution">
    <text evidence="6">The sequence shown here is derived from an EMBL/GenBank/DDBJ whole genome shotgun (WGS) entry which is preliminary data.</text>
</comment>
<evidence type="ECO:0000256" key="3">
    <source>
        <dbReference type="ARBA" id="ARBA00022833"/>
    </source>
</evidence>
<protein>
    <recommendedName>
        <fullName evidence="5">MYND-type domain-containing protein</fullName>
    </recommendedName>
</protein>
<dbReference type="GO" id="GO:0008270">
    <property type="term" value="F:zinc ion binding"/>
    <property type="evidence" value="ECO:0007669"/>
    <property type="project" value="UniProtKB-KW"/>
</dbReference>
<dbReference type="Proteomes" id="UP000193642">
    <property type="component" value="Unassembled WGS sequence"/>
</dbReference>